<dbReference type="EMBL" id="FNTL01000003">
    <property type="protein sequence ID" value="SEB45688.1"/>
    <property type="molecule type" value="Genomic_DNA"/>
</dbReference>
<dbReference type="PROSITE" id="PS51257">
    <property type="entry name" value="PROKAR_LIPOPROTEIN"/>
    <property type="match status" value="1"/>
</dbReference>
<dbReference type="InterPro" id="IPR016047">
    <property type="entry name" value="M23ase_b-sheet_dom"/>
</dbReference>
<feature type="domain" description="NlpC/P60" evidence="7">
    <location>
        <begin position="407"/>
        <end position="530"/>
    </location>
</feature>
<keyword evidence="2" id="KW-0645">Protease</keyword>
<feature type="compositionally biased region" description="Polar residues" evidence="5">
    <location>
        <begin position="63"/>
        <end position="72"/>
    </location>
</feature>
<keyword evidence="4" id="KW-0788">Thiol protease</keyword>
<sequence>MTARRLTAAVLAASFTSGLASACTGGAIIDLPKHCRPVHSDSGGTRAESTPDDRPAAALTPSGPIQQPTAPGTITFTSGFGPRWGAMHKGVDFAGPVGTPIYAALDGLVAAAGSSGEGPGVGFENWIIIDSVVDGRPVSTVYGHMYASGIHVTPGQTVKAGDHIAEIGNAGGSTGPHLHFEYWEGGRLQGGTAIDPTTKLGGAPAPSGQDVSAPGSTIDLMAATTPVDCGKGFGTPGGGNLKPGSVPPAFEEWFRKGGSLCPQISPALLAADTKAESRFRPVTSPAGARGYTQFMDGTWAVYGRDDDGDGRISQGDVGDAVMAQGRYFCEIARSVDSWIADGSVKGDPLSLYIASYNAGEGAIKQAGGMPSGGDYSSETRPYVQKVLSDIPEFEQPGSRGEFVPSPTAGGSNVVEAASQYLGTPYVWGGGGAGGPSAGGFDCSGLTQYAYARATGGKTVLPRTSEQQWTVGTEIPLSEAKPGDLVFGSWEAGGPGHVGIYAGNMQMVHAPTTGDVVKQAPVMAGMRARRM</sequence>
<evidence type="ECO:0000256" key="2">
    <source>
        <dbReference type="ARBA" id="ARBA00022670"/>
    </source>
</evidence>
<keyword evidence="3" id="KW-0378">Hydrolase</keyword>
<organism evidence="8 9">
    <name type="scientific">Rhodococcus jostii</name>
    <dbReference type="NCBI Taxonomy" id="132919"/>
    <lineage>
        <taxon>Bacteria</taxon>
        <taxon>Bacillati</taxon>
        <taxon>Actinomycetota</taxon>
        <taxon>Actinomycetes</taxon>
        <taxon>Mycobacteriales</taxon>
        <taxon>Nocardiaceae</taxon>
        <taxon>Rhodococcus</taxon>
    </lineage>
</organism>
<dbReference type="OrthoDB" id="9815778at2"/>
<dbReference type="Proteomes" id="UP000183407">
    <property type="component" value="Unassembled WGS sequence"/>
</dbReference>
<name>A0A1H4JJ52_RHOJO</name>
<protein>
    <submittedName>
        <fullName evidence="8">Transglycosylase SLT domain-containing protein</fullName>
    </submittedName>
</protein>
<dbReference type="Gene3D" id="2.70.70.10">
    <property type="entry name" value="Glucose Permease (Domain IIA)"/>
    <property type="match status" value="1"/>
</dbReference>
<dbReference type="AlphaFoldDB" id="A0A1H4JJ52"/>
<dbReference type="PANTHER" id="PTHR47359">
    <property type="entry name" value="PEPTIDOGLYCAN DL-ENDOPEPTIDASE CWLO"/>
    <property type="match status" value="1"/>
</dbReference>
<keyword evidence="6" id="KW-0732">Signal</keyword>
<dbReference type="SUPFAM" id="SSF54001">
    <property type="entry name" value="Cysteine proteinases"/>
    <property type="match status" value="1"/>
</dbReference>
<feature type="chain" id="PRO_5010285493" evidence="6">
    <location>
        <begin position="23"/>
        <end position="530"/>
    </location>
</feature>
<accession>A0A1H4JJ52</accession>
<dbReference type="Pfam" id="PF13406">
    <property type="entry name" value="SLT_2"/>
    <property type="match status" value="1"/>
</dbReference>
<dbReference type="GO" id="GO:0006508">
    <property type="term" value="P:proteolysis"/>
    <property type="evidence" value="ECO:0007669"/>
    <property type="project" value="UniProtKB-KW"/>
</dbReference>
<gene>
    <name evidence="8" type="ORF">SAMN04490220_0903</name>
</gene>
<evidence type="ECO:0000256" key="5">
    <source>
        <dbReference type="SAM" id="MobiDB-lite"/>
    </source>
</evidence>
<proteinExistence type="inferred from homology"/>
<dbReference type="PANTHER" id="PTHR47359:SF3">
    <property type="entry name" value="NLP_P60 DOMAIN-CONTAINING PROTEIN-RELATED"/>
    <property type="match status" value="1"/>
</dbReference>
<dbReference type="InterPro" id="IPR000064">
    <property type="entry name" value="NLP_P60_dom"/>
</dbReference>
<evidence type="ECO:0000256" key="6">
    <source>
        <dbReference type="SAM" id="SignalP"/>
    </source>
</evidence>
<dbReference type="SUPFAM" id="SSF53955">
    <property type="entry name" value="Lysozyme-like"/>
    <property type="match status" value="1"/>
</dbReference>
<dbReference type="InterPro" id="IPR018247">
    <property type="entry name" value="EF_Hand_1_Ca_BS"/>
</dbReference>
<dbReference type="Pfam" id="PF00877">
    <property type="entry name" value="NLPC_P60"/>
    <property type="match status" value="1"/>
</dbReference>
<evidence type="ECO:0000256" key="1">
    <source>
        <dbReference type="ARBA" id="ARBA00007074"/>
    </source>
</evidence>
<comment type="similarity">
    <text evidence="1">Belongs to the peptidase C40 family.</text>
</comment>
<dbReference type="InterPro" id="IPR038765">
    <property type="entry name" value="Papain-like_cys_pep_sf"/>
</dbReference>
<feature type="signal peptide" evidence="6">
    <location>
        <begin position="1"/>
        <end position="22"/>
    </location>
</feature>
<dbReference type="InterPro" id="IPR011055">
    <property type="entry name" value="Dup_hybrid_motif"/>
</dbReference>
<dbReference type="Gene3D" id="1.10.530.10">
    <property type="match status" value="1"/>
</dbReference>
<dbReference type="GO" id="GO:0008234">
    <property type="term" value="F:cysteine-type peptidase activity"/>
    <property type="evidence" value="ECO:0007669"/>
    <property type="project" value="UniProtKB-KW"/>
</dbReference>
<dbReference type="InterPro" id="IPR023346">
    <property type="entry name" value="Lysozyme-like_dom_sf"/>
</dbReference>
<evidence type="ECO:0000313" key="9">
    <source>
        <dbReference type="Proteomes" id="UP000183407"/>
    </source>
</evidence>
<dbReference type="Gene3D" id="3.90.1720.10">
    <property type="entry name" value="endopeptidase domain like (from Nostoc punctiforme)"/>
    <property type="match status" value="1"/>
</dbReference>
<dbReference type="CDD" id="cd13399">
    <property type="entry name" value="Slt35-like"/>
    <property type="match status" value="1"/>
</dbReference>
<dbReference type="SUPFAM" id="SSF51261">
    <property type="entry name" value="Duplicated hybrid motif"/>
    <property type="match status" value="1"/>
</dbReference>
<evidence type="ECO:0000256" key="4">
    <source>
        <dbReference type="ARBA" id="ARBA00022807"/>
    </source>
</evidence>
<dbReference type="Pfam" id="PF01551">
    <property type="entry name" value="Peptidase_M23"/>
    <property type="match status" value="1"/>
</dbReference>
<evidence type="ECO:0000256" key="3">
    <source>
        <dbReference type="ARBA" id="ARBA00022801"/>
    </source>
</evidence>
<evidence type="ECO:0000313" key="8">
    <source>
        <dbReference type="EMBL" id="SEB45688.1"/>
    </source>
</evidence>
<dbReference type="InterPro" id="IPR051794">
    <property type="entry name" value="PG_Endopeptidase_C40"/>
</dbReference>
<evidence type="ECO:0000259" key="7">
    <source>
        <dbReference type="PROSITE" id="PS51935"/>
    </source>
</evidence>
<dbReference type="RefSeq" id="WP_073369973.1">
    <property type="nucleotide sequence ID" value="NZ_FNTL01000003.1"/>
</dbReference>
<dbReference type="CDD" id="cd12797">
    <property type="entry name" value="M23_peptidase"/>
    <property type="match status" value="1"/>
</dbReference>
<dbReference type="InterPro" id="IPR031304">
    <property type="entry name" value="SLT_2"/>
</dbReference>
<dbReference type="PROSITE" id="PS00018">
    <property type="entry name" value="EF_HAND_1"/>
    <property type="match status" value="1"/>
</dbReference>
<feature type="region of interest" description="Disordered" evidence="5">
    <location>
        <begin position="39"/>
        <end position="72"/>
    </location>
</feature>
<reference evidence="9" key="1">
    <citation type="submission" date="2016-10" db="EMBL/GenBank/DDBJ databases">
        <authorList>
            <person name="Varghese N."/>
        </authorList>
    </citation>
    <scope>NUCLEOTIDE SEQUENCE [LARGE SCALE GENOMIC DNA]</scope>
    <source>
        <strain evidence="9">DSM 44719</strain>
    </source>
</reference>
<dbReference type="PROSITE" id="PS51935">
    <property type="entry name" value="NLPC_P60"/>
    <property type="match status" value="1"/>
</dbReference>